<evidence type="ECO:0000256" key="2">
    <source>
        <dbReference type="ARBA" id="ARBA00022448"/>
    </source>
</evidence>
<gene>
    <name evidence="6" type="ORF">GYA55_10300</name>
</gene>
<dbReference type="PANTHER" id="PTHR42711:SF5">
    <property type="entry name" value="ABC TRANSPORTER ATP-BINDING PROTEIN NATA"/>
    <property type="match status" value="1"/>
</dbReference>
<keyword evidence="2" id="KW-0813">Transport</keyword>
<evidence type="ECO:0000256" key="1">
    <source>
        <dbReference type="ARBA" id="ARBA00005417"/>
    </source>
</evidence>
<dbReference type="Pfam" id="PF00005">
    <property type="entry name" value="ABC_tran"/>
    <property type="match status" value="1"/>
</dbReference>
<dbReference type="InterPro" id="IPR003593">
    <property type="entry name" value="AAA+_ATPase"/>
</dbReference>
<proteinExistence type="inferred from homology"/>
<dbReference type="Gene3D" id="3.40.50.300">
    <property type="entry name" value="P-loop containing nucleotide triphosphate hydrolases"/>
    <property type="match status" value="1"/>
</dbReference>
<evidence type="ECO:0000256" key="4">
    <source>
        <dbReference type="ARBA" id="ARBA00022840"/>
    </source>
</evidence>
<reference evidence="6 7" key="1">
    <citation type="journal article" date="2020" name="Biotechnol. Biofuels">
        <title>New insights from the biogas microbiome by comprehensive genome-resolved metagenomics of nearly 1600 species originating from multiple anaerobic digesters.</title>
        <authorList>
            <person name="Campanaro S."/>
            <person name="Treu L."/>
            <person name="Rodriguez-R L.M."/>
            <person name="Kovalovszki A."/>
            <person name="Ziels R.M."/>
            <person name="Maus I."/>
            <person name="Zhu X."/>
            <person name="Kougias P.G."/>
            <person name="Basile A."/>
            <person name="Luo G."/>
            <person name="Schluter A."/>
            <person name="Konstantinidis K.T."/>
            <person name="Angelidaki I."/>
        </authorList>
    </citation>
    <scope>NUCLEOTIDE SEQUENCE [LARGE SCALE GENOMIC DNA]</scope>
    <source>
        <strain evidence="6">AS27yjCOA_65</strain>
    </source>
</reference>
<evidence type="ECO:0000313" key="6">
    <source>
        <dbReference type="EMBL" id="NMC63541.1"/>
    </source>
</evidence>
<dbReference type="PROSITE" id="PS50893">
    <property type="entry name" value="ABC_TRANSPORTER_2"/>
    <property type="match status" value="1"/>
</dbReference>
<evidence type="ECO:0000256" key="3">
    <source>
        <dbReference type="ARBA" id="ARBA00022741"/>
    </source>
</evidence>
<dbReference type="SMART" id="SM00382">
    <property type="entry name" value="AAA"/>
    <property type="match status" value="1"/>
</dbReference>
<dbReference type="GO" id="GO:0016887">
    <property type="term" value="F:ATP hydrolysis activity"/>
    <property type="evidence" value="ECO:0007669"/>
    <property type="project" value="InterPro"/>
</dbReference>
<dbReference type="InterPro" id="IPR027417">
    <property type="entry name" value="P-loop_NTPase"/>
</dbReference>
<dbReference type="InterPro" id="IPR003439">
    <property type="entry name" value="ABC_transporter-like_ATP-bd"/>
</dbReference>
<dbReference type="InterPro" id="IPR050763">
    <property type="entry name" value="ABC_transporter_ATP-binding"/>
</dbReference>
<dbReference type="AlphaFoldDB" id="A0A7X9FSX1"/>
<accession>A0A7X9FSX1</accession>
<comment type="similarity">
    <text evidence="1">Belongs to the ABC transporter superfamily.</text>
</comment>
<keyword evidence="4 6" id="KW-0067">ATP-binding</keyword>
<dbReference type="SUPFAM" id="SSF52540">
    <property type="entry name" value="P-loop containing nucleoside triphosphate hydrolases"/>
    <property type="match status" value="1"/>
</dbReference>
<name>A0A7X9FSX1_9DELT</name>
<dbReference type="PANTHER" id="PTHR42711">
    <property type="entry name" value="ABC TRANSPORTER ATP-BINDING PROTEIN"/>
    <property type="match status" value="1"/>
</dbReference>
<comment type="caution">
    <text evidence="6">The sequence shown here is derived from an EMBL/GenBank/DDBJ whole genome shotgun (WGS) entry which is preliminary data.</text>
</comment>
<dbReference type="GO" id="GO:0005524">
    <property type="term" value="F:ATP binding"/>
    <property type="evidence" value="ECO:0007669"/>
    <property type="project" value="UniProtKB-KW"/>
</dbReference>
<dbReference type="CDD" id="cd03230">
    <property type="entry name" value="ABC_DR_subfamily_A"/>
    <property type="match status" value="1"/>
</dbReference>
<keyword evidence="3" id="KW-0547">Nucleotide-binding</keyword>
<dbReference type="Proteomes" id="UP000524246">
    <property type="component" value="Unassembled WGS sequence"/>
</dbReference>
<evidence type="ECO:0000313" key="7">
    <source>
        <dbReference type="Proteomes" id="UP000524246"/>
    </source>
</evidence>
<organism evidence="6 7">
    <name type="scientific">SAR324 cluster bacterium</name>
    <dbReference type="NCBI Taxonomy" id="2024889"/>
    <lineage>
        <taxon>Bacteria</taxon>
        <taxon>Deltaproteobacteria</taxon>
        <taxon>SAR324 cluster</taxon>
    </lineage>
</organism>
<protein>
    <submittedName>
        <fullName evidence="6">ABC transporter ATP-binding protein</fullName>
    </submittedName>
</protein>
<dbReference type="EMBL" id="JAAZON010000465">
    <property type="protein sequence ID" value="NMC63541.1"/>
    <property type="molecule type" value="Genomic_DNA"/>
</dbReference>
<evidence type="ECO:0000259" key="5">
    <source>
        <dbReference type="PROSITE" id="PS50893"/>
    </source>
</evidence>
<sequence>MTDTSRLALRVRKLMKSFGERCVVNQVSFDIHRGEVVGLLGPNGAGKTTTVGMLYGAVRKDDGEVLFSGIGSEIASREARRVLGVVTQEDRLDSDFSVIENLIQFAHRHRLTGSQAVERAESLLKEFGIEEYRNYSTDNLSGGLRRRLVLARALMHKPYILFLDEPTSGLDPDARQAFWTYISNLKDRGYAILLTTHYMDEAEKLCDRLLLIQNGSIIDEGAPSDVILRHAGEDALELEGLEESKLKELLPEGGVYRHMFDGGFLVSRPGGSVQELWRLFHDLDLPTLKRRRSNLEDVFLLMTGRGLD</sequence>
<feature type="domain" description="ABC transporter" evidence="5">
    <location>
        <begin position="9"/>
        <end position="239"/>
    </location>
</feature>